<dbReference type="EMBL" id="VGIR01000016">
    <property type="protein sequence ID" value="MBM3331028.1"/>
    <property type="molecule type" value="Genomic_DNA"/>
</dbReference>
<feature type="domain" description="Electron transfer flavoprotein alpha/beta-subunit N-terminal" evidence="5">
    <location>
        <begin position="28"/>
        <end position="218"/>
    </location>
</feature>
<dbReference type="Gene3D" id="3.40.50.620">
    <property type="entry name" value="HUPs"/>
    <property type="match status" value="1"/>
</dbReference>
<dbReference type="AlphaFoldDB" id="A0A937XG65"/>
<gene>
    <name evidence="6" type="ORF">FJY68_04150</name>
</gene>
<keyword evidence="3" id="KW-0813">Transport</keyword>
<organism evidence="6 7">
    <name type="scientific">candidate division WOR-3 bacterium</name>
    <dbReference type="NCBI Taxonomy" id="2052148"/>
    <lineage>
        <taxon>Bacteria</taxon>
        <taxon>Bacteria division WOR-3</taxon>
    </lineage>
</organism>
<protein>
    <recommendedName>
        <fullName evidence="2">Electron transfer flavoprotein subunit beta</fullName>
    </recommendedName>
</protein>
<dbReference type="PANTHER" id="PTHR21294:SF8">
    <property type="entry name" value="ELECTRON TRANSFER FLAVOPROTEIN SUBUNIT BETA"/>
    <property type="match status" value="1"/>
</dbReference>
<comment type="similarity">
    <text evidence="1">Belongs to the ETF beta-subunit/FixA family.</text>
</comment>
<accession>A0A937XG65</accession>
<dbReference type="SUPFAM" id="SSF52402">
    <property type="entry name" value="Adenine nucleotide alpha hydrolases-like"/>
    <property type="match status" value="1"/>
</dbReference>
<dbReference type="PIRSF" id="PIRSF000090">
    <property type="entry name" value="Beta-ETF"/>
    <property type="match status" value="1"/>
</dbReference>
<dbReference type="Proteomes" id="UP000779900">
    <property type="component" value="Unassembled WGS sequence"/>
</dbReference>
<reference evidence="6" key="1">
    <citation type="submission" date="2019-03" db="EMBL/GenBank/DDBJ databases">
        <title>Lake Tanganyika Metagenome-Assembled Genomes (MAGs).</title>
        <authorList>
            <person name="Tran P."/>
        </authorList>
    </citation>
    <scope>NUCLEOTIDE SEQUENCE</scope>
    <source>
        <strain evidence="6">K_DeepCast_150m_m2_040</strain>
    </source>
</reference>
<dbReference type="InterPro" id="IPR012255">
    <property type="entry name" value="ETF_b"/>
</dbReference>
<evidence type="ECO:0000256" key="2">
    <source>
        <dbReference type="ARBA" id="ARBA00016797"/>
    </source>
</evidence>
<keyword evidence="4" id="KW-0249">Electron transport</keyword>
<evidence type="ECO:0000259" key="5">
    <source>
        <dbReference type="SMART" id="SM00893"/>
    </source>
</evidence>
<sequence>MEASVEIAVCLKRVPDTAEADVKVDASGKDIVRDKLAFTINEADNYALEEALLAKEKHNANVTLVSVGAKESEEVLRMGLAKGATAAARIDSAGLGETDGIGIARVLAGWFQGKTFDLIVTGAIASDDGNSQVGPALAELLGLPHAAYVTKLDIQAGTATVKRELEGGFLEVKELATPCVVTIQTGGNAPRYASIMGIKRAGAKPIEQAAPAKAESKTQLIKVYVPEIVGAAQMVEGTVDEKALKIAQLLKEKGAV</sequence>
<evidence type="ECO:0000313" key="7">
    <source>
        <dbReference type="Proteomes" id="UP000779900"/>
    </source>
</evidence>
<dbReference type="CDD" id="cd01714">
    <property type="entry name" value="ETF_beta"/>
    <property type="match status" value="1"/>
</dbReference>
<dbReference type="InterPro" id="IPR033948">
    <property type="entry name" value="ETF_beta_N"/>
</dbReference>
<proteinExistence type="inferred from homology"/>
<evidence type="ECO:0000256" key="4">
    <source>
        <dbReference type="ARBA" id="ARBA00022982"/>
    </source>
</evidence>
<dbReference type="Pfam" id="PF01012">
    <property type="entry name" value="ETF"/>
    <property type="match status" value="1"/>
</dbReference>
<evidence type="ECO:0000256" key="3">
    <source>
        <dbReference type="ARBA" id="ARBA00022448"/>
    </source>
</evidence>
<evidence type="ECO:0000313" key="6">
    <source>
        <dbReference type="EMBL" id="MBM3331028.1"/>
    </source>
</evidence>
<dbReference type="InterPro" id="IPR014729">
    <property type="entry name" value="Rossmann-like_a/b/a_fold"/>
</dbReference>
<dbReference type="SMART" id="SM00893">
    <property type="entry name" value="ETF"/>
    <property type="match status" value="1"/>
</dbReference>
<evidence type="ECO:0000256" key="1">
    <source>
        <dbReference type="ARBA" id="ARBA00007557"/>
    </source>
</evidence>
<name>A0A937XG65_UNCW3</name>
<dbReference type="PANTHER" id="PTHR21294">
    <property type="entry name" value="ELECTRON TRANSFER FLAVOPROTEIN BETA-SUBUNIT"/>
    <property type="match status" value="1"/>
</dbReference>
<comment type="caution">
    <text evidence="6">The sequence shown here is derived from an EMBL/GenBank/DDBJ whole genome shotgun (WGS) entry which is preliminary data.</text>
</comment>
<dbReference type="InterPro" id="IPR014730">
    <property type="entry name" value="ETF_a/b_N"/>
</dbReference>
<dbReference type="GO" id="GO:0009055">
    <property type="term" value="F:electron transfer activity"/>
    <property type="evidence" value="ECO:0007669"/>
    <property type="project" value="InterPro"/>
</dbReference>